<dbReference type="Proteomes" id="UP000007799">
    <property type="component" value="Unassembled WGS sequence"/>
</dbReference>
<dbReference type="GeneID" id="16073217"/>
<dbReference type="AlphaFoldDB" id="F2UEF3"/>
<dbReference type="InParanoid" id="F2UEF3"/>
<sequence length="93" mass="10376">MSSTFAWSRFGQPVSELPTEPVKTSNEPTTPEERFNLITRGLQETTKPEVLMEAMLISIGVPVDKLKFVVGSSYQLSQSVDPQLQSCVVHHTR</sequence>
<name>F2UEF3_SALR5</name>
<evidence type="ECO:0000313" key="3">
    <source>
        <dbReference type="Proteomes" id="UP000007799"/>
    </source>
</evidence>
<proteinExistence type="predicted"/>
<evidence type="ECO:0000256" key="1">
    <source>
        <dbReference type="SAM" id="MobiDB-lite"/>
    </source>
</evidence>
<evidence type="ECO:0000313" key="2">
    <source>
        <dbReference type="EMBL" id="EGD75003.1"/>
    </source>
</evidence>
<dbReference type="OrthoDB" id="197206at2759"/>
<dbReference type="RefSeq" id="XP_004992647.1">
    <property type="nucleotide sequence ID" value="XM_004992590.1"/>
</dbReference>
<accession>F2UEF3</accession>
<dbReference type="KEGG" id="sre:PTSG_07227"/>
<dbReference type="EMBL" id="GL832970">
    <property type="protein sequence ID" value="EGD75003.1"/>
    <property type="molecule type" value="Genomic_DNA"/>
</dbReference>
<organism evidence="3">
    <name type="scientific">Salpingoeca rosetta (strain ATCC 50818 / BSB-021)</name>
    <dbReference type="NCBI Taxonomy" id="946362"/>
    <lineage>
        <taxon>Eukaryota</taxon>
        <taxon>Choanoflagellata</taxon>
        <taxon>Craspedida</taxon>
        <taxon>Salpingoecidae</taxon>
        <taxon>Salpingoeca</taxon>
    </lineage>
</organism>
<feature type="region of interest" description="Disordered" evidence="1">
    <location>
        <begin position="1"/>
        <end position="32"/>
    </location>
</feature>
<keyword evidence="3" id="KW-1185">Reference proteome</keyword>
<protein>
    <submittedName>
        <fullName evidence="2">Uncharacterized protein</fullName>
    </submittedName>
</protein>
<gene>
    <name evidence="2" type="ORF">PTSG_07227</name>
</gene>
<reference evidence="2" key="1">
    <citation type="submission" date="2009-08" db="EMBL/GenBank/DDBJ databases">
        <title>Annotation of Salpingoeca rosetta.</title>
        <authorList>
            <consortium name="The Broad Institute Genome Sequencing Platform"/>
            <person name="Russ C."/>
            <person name="Cuomo C."/>
            <person name="Burger G."/>
            <person name="Gray M.W."/>
            <person name="Holland P.W.H."/>
            <person name="King N."/>
            <person name="Lang F.B.F."/>
            <person name="Roger A.J."/>
            <person name="Ruiz-Trillo I."/>
            <person name="Young S.K."/>
            <person name="Zeng Q."/>
            <person name="Gargeya S."/>
            <person name="Alvarado L."/>
            <person name="Berlin A."/>
            <person name="Chapman S.B."/>
            <person name="Chen Z."/>
            <person name="Freedman E."/>
            <person name="Gellesch M."/>
            <person name="Goldberg J."/>
            <person name="Griggs A."/>
            <person name="Gujja S."/>
            <person name="Heilman E."/>
            <person name="Heiman D."/>
            <person name="Howarth C."/>
            <person name="Mehta T."/>
            <person name="Neiman D."/>
            <person name="Pearson M."/>
            <person name="Roberts A."/>
            <person name="Saif S."/>
            <person name="Shea T."/>
            <person name="Shenoy N."/>
            <person name="Sisk P."/>
            <person name="Stolte C."/>
            <person name="Sykes S."/>
            <person name="White J."/>
            <person name="Yandava C."/>
            <person name="Haas B."/>
            <person name="Nusbaum C."/>
            <person name="Birren B."/>
        </authorList>
    </citation>
    <scope>NUCLEOTIDE SEQUENCE [LARGE SCALE GENOMIC DNA]</scope>
    <source>
        <strain evidence="2">ATCC 50818</strain>
    </source>
</reference>